<proteinExistence type="predicted"/>
<evidence type="ECO:0000313" key="2">
    <source>
        <dbReference type="EMBL" id="MFC5476377.1"/>
    </source>
</evidence>
<keyword evidence="1" id="KW-0732">Signal</keyword>
<dbReference type="EMBL" id="JBHSMT010000030">
    <property type="protein sequence ID" value="MFC5476377.1"/>
    <property type="molecule type" value="Genomic_DNA"/>
</dbReference>
<gene>
    <name evidence="2" type="ORF">ACFPM8_20625</name>
</gene>
<protein>
    <submittedName>
        <fullName evidence="2">Uncharacterized protein</fullName>
    </submittedName>
</protein>
<feature type="chain" id="PRO_5046085625" evidence="1">
    <location>
        <begin position="20"/>
        <end position="130"/>
    </location>
</feature>
<comment type="caution">
    <text evidence="2">The sequence shown here is derived from an EMBL/GenBank/DDBJ whole genome shotgun (WGS) entry which is preliminary data.</text>
</comment>
<dbReference type="Proteomes" id="UP001596045">
    <property type="component" value="Unassembled WGS sequence"/>
</dbReference>
<name>A0ABW0MHD0_9BURK</name>
<organism evidence="2 3">
    <name type="scientific">Paraherbaspirillum soli</name>
    <dbReference type="NCBI Taxonomy" id="631222"/>
    <lineage>
        <taxon>Bacteria</taxon>
        <taxon>Pseudomonadati</taxon>
        <taxon>Pseudomonadota</taxon>
        <taxon>Betaproteobacteria</taxon>
        <taxon>Burkholderiales</taxon>
        <taxon>Oxalobacteraceae</taxon>
        <taxon>Paraherbaspirillum</taxon>
    </lineage>
</organism>
<keyword evidence="3" id="KW-1185">Reference proteome</keyword>
<dbReference type="RefSeq" id="WP_379000514.1">
    <property type="nucleotide sequence ID" value="NZ_JBHSMT010000030.1"/>
</dbReference>
<evidence type="ECO:0000256" key="1">
    <source>
        <dbReference type="SAM" id="SignalP"/>
    </source>
</evidence>
<feature type="signal peptide" evidence="1">
    <location>
        <begin position="1"/>
        <end position="19"/>
    </location>
</feature>
<sequence length="130" mass="14756">MKKYFFALAAITFSTSAFSAPECKQEKIENSNIEMCLIRGESFQHDIYMLKADKVVIFALTDDYVENISLEHTIPDGLAIEFPLSKQGGKNVKITGGCVPEIKDDAEIARVCNFYWGKYPVVKDVRFEFQ</sequence>
<reference evidence="3" key="1">
    <citation type="journal article" date="2019" name="Int. J. Syst. Evol. Microbiol.">
        <title>The Global Catalogue of Microorganisms (GCM) 10K type strain sequencing project: providing services to taxonomists for standard genome sequencing and annotation.</title>
        <authorList>
            <consortium name="The Broad Institute Genomics Platform"/>
            <consortium name="The Broad Institute Genome Sequencing Center for Infectious Disease"/>
            <person name="Wu L."/>
            <person name="Ma J."/>
        </authorList>
    </citation>
    <scope>NUCLEOTIDE SEQUENCE [LARGE SCALE GENOMIC DNA]</scope>
    <source>
        <strain evidence="3">JCM 17066</strain>
    </source>
</reference>
<accession>A0ABW0MHD0</accession>
<evidence type="ECO:0000313" key="3">
    <source>
        <dbReference type="Proteomes" id="UP001596045"/>
    </source>
</evidence>